<accession>A0A8D8R403</accession>
<protein>
    <submittedName>
        <fullName evidence="1">Uncharacterized protein</fullName>
    </submittedName>
</protein>
<proteinExistence type="predicted"/>
<reference evidence="1" key="1">
    <citation type="submission" date="2021-05" db="EMBL/GenBank/DDBJ databases">
        <authorList>
            <person name="Alioto T."/>
            <person name="Alioto T."/>
            <person name="Gomez Garrido J."/>
        </authorList>
    </citation>
    <scope>NUCLEOTIDE SEQUENCE</scope>
</reference>
<organism evidence="1">
    <name type="scientific">Cacopsylla melanoneura</name>
    <dbReference type="NCBI Taxonomy" id="428564"/>
    <lineage>
        <taxon>Eukaryota</taxon>
        <taxon>Metazoa</taxon>
        <taxon>Ecdysozoa</taxon>
        <taxon>Arthropoda</taxon>
        <taxon>Hexapoda</taxon>
        <taxon>Insecta</taxon>
        <taxon>Pterygota</taxon>
        <taxon>Neoptera</taxon>
        <taxon>Paraneoptera</taxon>
        <taxon>Hemiptera</taxon>
        <taxon>Sternorrhyncha</taxon>
        <taxon>Psylloidea</taxon>
        <taxon>Psyllidae</taxon>
        <taxon>Psyllinae</taxon>
        <taxon>Cacopsylla</taxon>
    </lineage>
</organism>
<dbReference type="EMBL" id="HBUF01121460">
    <property type="protein sequence ID" value="CAG6642254.1"/>
    <property type="molecule type" value="Transcribed_RNA"/>
</dbReference>
<sequence length="114" mass="13551">MSAWSWTVEKKNNYPVYSEEVFFFFHCIFSKLNLRDNVGRYLLTLILNMYHFYSSVSSCWVSHPFPFPPSMMYSLPCFIMYPGLSNSRLVQIIQMNPLESLVFYIRKNLPLLLT</sequence>
<evidence type="ECO:0000313" key="1">
    <source>
        <dbReference type="EMBL" id="CAG6642254.1"/>
    </source>
</evidence>
<name>A0A8D8R403_9HEMI</name>
<dbReference type="AlphaFoldDB" id="A0A8D8R403"/>